<feature type="region of interest" description="Disordered" evidence="1">
    <location>
        <begin position="53"/>
        <end position="76"/>
    </location>
</feature>
<gene>
    <name evidence="2" type="ORF">Q664_36485</name>
</gene>
<accession>A0A084SL36</accession>
<comment type="caution">
    <text evidence="2">The sequence shown here is derived from an EMBL/GenBank/DDBJ whole genome shotgun (WGS) entry which is preliminary data.</text>
</comment>
<organism evidence="2 3">
    <name type="scientific">Archangium violaceum Cb vi76</name>
    <dbReference type="NCBI Taxonomy" id="1406225"/>
    <lineage>
        <taxon>Bacteria</taxon>
        <taxon>Pseudomonadati</taxon>
        <taxon>Myxococcota</taxon>
        <taxon>Myxococcia</taxon>
        <taxon>Myxococcales</taxon>
        <taxon>Cystobacterineae</taxon>
        <taxon>Archangiaceae</taxon>
        <taxon>Archangium</taxon>
    </lineage>
</organism>
<evidence type="ECO:0000313" key="3">
    <source>
        <dbReference type="Proteomes" id="UP000028547"/>
    </source>
</evidence>
<name>A0A084SL36_9BACT</name>
<proteinExistence type="predicted"/>
<sequence length="279" mass="31214">MPIHDAIIEAQKLIGRLWKEEQSPERERILECAGCILSFISATGQDYRFEDFRQSQDPGRPTRVEPSHLAPTEPGAAGSANIRELLARTRGFFAQLLAAPGATNDHGSIRLILDVVDYIILTGELVTLDEYMRRLEAGSPPPVIAAFDSQRAAADWLERAPEPPSRAFVLIGDQYHQAVYLRDINHRKVMPWPAMEYYLAELVQDVAPIAVASFVSSEMAESWLKEQTEPPNRAWVMIAGEFHLAVNHANVQRRALYPLSMADGYTINDEVEPEPSRPG</sequence>
<protein>
    <submittedName>
        <fullName evidence="2">Uncharacterized protein</fullName>
    </submittedName>
</protein>
<dbReference type="AlphaFoldDB" id="A0A084SL36"/>
<evidence type="ECO:0000313" key="2">
    <source>
        <dbReference type="EMBL" id="KFA89171.1"/>
    </source>
</evidence>
<feature type="compositionally biased region" description="Basic and acidic residues" evidence="1">
    <location>
        <begin position="53"/>
        <end position="66"/>
    </location>
</feature>
<dbReference type="RefSeq" id="WP_043406144.1">
    <property type="nucleotide sequence ID" value="NZ_JPMI01000258.1"/>
</dbReference>
<dbReference type="Proteomes" id="UP000028547">
    <property type="component" value="Unassembled WGS sequence"/>
</dbReference>
<evidence type="ECO:0000256" key="1">
    <source>
        <dbReference type="SAM" id="MobiDB-lite"/>
    </source>
</evidence>
<reference evidence="2 3" key="1">
    <citation type="submission" date="2014-07" db="EMBL/GenBank/DDBJ databases">
        <title>Draft Genome Sequence of Gephyronic Acid Producer, Cystobacter violaceus Strain Cb vi76.</title>
        <authorList>
            <person name="Stevens D.C."/>
            <person name="Young J."/>
            <person name="Carmichael R."/>
            <person name="Tan J."/>
            <person name="Taylor R.E."/>
        </authorList>
    </citation>
    <scope>NUCLEOTIDE SEQUENCE [LARGE SCALE GENOMIC DNA]</scope>
    <source>
        <strain evidence="2 3">Cb vi76</strain>
    </source>
</reference>
<dbReference type="EMBL" id="JPMI01000258">
    <property type="protein sequence ID" value="KFA89171.1"/>
    <property type="molecule type" value="Genomic_DNA"/>
</dbReference>